<protein>
    <submittedName>
        <fullName evidence="1">Uncharacterized protein</fullName>
    </submittedName>
</protein>
<proteinExistence type="predicted"/>
<dbReference type="Proteomes" id="UP001233999">
    <property type="component" value="Unassembled WGS sequence"/>
</dbReference>
<organism evidence="1 2">
    <name type="scientific">Diploptera punctata</name>
    <name type="common">Pacific beetle cockroach</name>
    <dbReference type="NCBI Taxonomy" id="6984"/>
    <lineage>
        <taxon>Eukaryota</taxon>
        <taxon>Metazoa</taxon>
        <taxon>Ecdysozoa</taxon>
        <taxon>Arthropoda</taxon>
        <taxon>Hexapoda</taxon>
        <taxon>Insecta</taxon>
        <taxon>Pterygota</taxon>
        <taxon>Neoptera</taxon>
        <taxon>Polyneoptera</taxon>
        <taxon>Dictyoptera</taxon>
        <taxon>Blattodea</taxon>
        <taxon>Blaberoidea</taxon>
        <taxon>Blaberidae</taxon>
        <taxon>Diplopterinae</taxon>
        <taxon>Diploptera</taxon>
    </lineage>
</organism>
<keyword evidence="2" id="KW-1185">Reference proteome</keyword>
<evidence type="ECO:0000313" key="1">
    <source>
        <dbReference type="EMBL" id="KAJ9599291.1"/>
    </source>
</evidence>
<name>A0AAD8ER46_DIPPU</name>
<feature type="non-terminal residue" evidence="1">
    <location>
        <position position="75"/>
    </location>
</feature>
<dbReference type="AlphaFoldDB" id="A0AAD8ER46"/>
<evidence type="ECO:0000313" key="2">
    <source>
        <dbReference type="Proteomes" id="UP001233999"/>
    </source>
</evidence>
<gene>
    <name evidence="1" type="ORF">L9F63_010231</name>
</gene>
<feature type="non-terminal residue" evidence="1">
    <location>
        <position position="1"/>
    </location>
</feature>
<accession>A0AAD8ER46</accession>
<dbReference type="EMBL" id="JASPKZ010000821">
    <property type="protein sequence ID" value="KAJ9599291.1"/>
    <property type="molecule type" value="Genomic_DNA"/>
</dbReference>
<sequence>NHPFSKMYIVFYTCHNHHNLFHSTCSILNLSLPLISEPTFHICHIISVAISLFATLFQNPPFTFVTNPPFTFVTE</sequence>
<comment type="caution">
    <text evidence="1">The sequence shown here is derived from an EMBL/GenBank/DDBJ whole genome shotgun (WGS) entry which is preliminary data.</text>
</comment>
<reference evidence="1" key="1">
    <citation type="journal article" date="2023" name="IScience">
        <title>Live-bearing cockroach genome reveals convergent evolutionary mechanisms linked to viviparity in insects and beyond.</title>
        <authorList>
            <person name="Fouks B."/>
            <person name="Harrison M.C."/>
            <person name="Mikhailova A.A."/>
            <person name="Marchal E."/>
            <person name="English S."/>
            <person name="Carruthers M."/>
            <person name="Jennings E.C."/>
            <person name="Chiamaka E.L."/>
            <person name="Frigard R.A."/>
            <person name="Pippel M."/>
            <person name="Attardo G.M."/>
            <person name="Benoit J.B."/>
            <person name="Bornberg-Bauer E."/>
            <person name="Tobe S.S."/>
        </authorList>
    </citation>
    <scope>NUCLEOTIDE SEQUENCE</scope>
    <source>
        <strain evidence="1">Stay&amp;Tobe</strain>
    </source>
</reference>
<reference evidence="1" key="2">
    <citation type="submission" date="2023-05" db="EMBL/GenBank/DDBJ databases">
        <authorList>
            <person name="Fouks B."/>
        </authorList>
    </citation>
    <scope>NUCLEOTIDE SEQUENCE</scope>
    <source>
        <strain evidence="1">Stay&amp;Tobe</strain>
        <tissue evidence="1">Testes</tissue>
    </source>
</reference>